<evidence type="ECO:0000313" key="6">
    <source>
        <dbReference type="EMBL" id="EER16268.1"/>
    </source>
</evidence>
<evidence type="ECO:0000259" key="5">
    <source>
        <dbReference type="SMART" id="SM00249"/>
    </source>
</evidence>
<dbReference type="SMART" id="SM00249">
    <property type="entry name" value="PHD"/>
    <property type="match status" value="1"/>
</dbReference>
<evidence type="ECO:0000256" key="1">
    <source>
        <dbReference type="ARBA" id="ARBA00022723"/>
    </source>
</evidence>
<evidence type="ECO:0000313" key="7">
    <source>
        <dbReference type="Proteomes" id="UP000007800"/>
    </source>
</evidence>
<dbReference type="GeneID" id="9061482"/>
<dbReference type="OMA" id="HRKCEDP"/>
<feature type="region of interest" description="Disordered" evidence="4">
    <location>
        <begin position="1"/>
        <end position="58"/>
    </location>
</feature>
<keyword evidence="1" id="KW-0479">Metal-binding</keyword>
<feature type="compositionally biased region" description="Acidic residues" evidence="4">
    <location>
        <begin position="28"/>
        <end position="49"/>
    </location>
</feature>
<dbReference type="OrthoDB" id="238681at2759"/>
<protein>
    <recommendedName>
        <fullName evidence="5">Zinc finger PHD-type domain-containing protein</fullName>
    </recommendedName>
</protein>
<keyword evidence="2" id="KW-0863">Zinc-finger</keyword>
<dbReference type="SUPFAM" id="SSF57903">
    <property type="entry name" value="FYVE/PHD zinc finger"/>
    <property type="match status" value="1"/>
</dbReference>
<name>C5KI56_PERM5</name>
<evidence type="ECO:0000256" key="2">
    <source>
        <dbReference type="ARBA" id="ARBA00022771"/>
    </source>
</evidence>
<accession>C5KI56</accession>
<feature type="compositionally biased region" description="Basic and acidic residues" evidence="4">
    <location>
        <begin position="380"/>
        <end position="397"/>
    </location>
</feature>
<dbReference type="Proteomes" id="UP000007800">
    <property type="component" value="Unassembled WGS sequence"/>
</dbReference>
<dbReference type="RefSeq" id="XP_002784472.1">
    <property type="nucleotide sequence ID" value="XM_002784426.1"/>
</dbReference>
<sequence length="517" mass="58664">MAPAVSTEGDVPMEGPSQEEHLLINGVVDDDEIKEEKEEEKEEKEEVEDDSGRAAVDDDDVDISRLEPTAKQIADWSKCPAKGTEKCWNPSCPRSAVVDSTYKSRKCCELCLDEFYSSVASFCPGCGLGYEIDEPPADESNPFLGTINNRTYHRERSSCCAGCEKWVHRKCEDPELRIGIYDAEFLMSNYYCFDCRSAMDCDIEWRYPRDLLLESQRDGEEGLLILTRPLLWCGVRQKTTFPIMIVGFDFRDDRKNKKVVMALGATKVKDEKLDWEELNLVVSCTKRLPPWEDVITNTRNRFAKPRGVWSLAHSMFADDDKSVLEVLSDEAKAQYFRFREALEECQQEYDELVAGVFSTNLTDRSSSEDEAKHRAKRRKVDSSRGRGRPRKLEKSADDEALLNDNGSWLLSMRGRAGNSGVMQRFSEMLQESPQLHGADEDDEELETGLQAPSVVWAKIPGRGPSWTPAVLTHVLRGAASTAPYMVYFLEKEQLPVAHLRQSQSVWEDSHVVNNMCC</sequence>
<dbReference type="AlphaFoldDB" id="C5KI56"/>
<dbReference type="EMBL" id="GG673069">
    <property type="protein sequence ID" value="EER16268.1"/>
    <property type="molecule type" value="Genomic_DNA"/>
</dbReference>
<keyword evidence="3" id="KW-0862">Zinc</keyword>
<dbReference type="InterPro" id="IPR011011">
    <property type="entry name" value="Znf_FYVE_PHD"/>
</dbReference>
<dbReference type="GO" id="GO:0008270">
    <property type="term" value="F:zinc ion binding"/>
    <property type="evidence" value="ECO:0007669"/>
    <property type="project" value="UniProtKB-KW"/>
</dbReference>
<keyword evidence="7" id="KW-1185">Reference proteome</keyword>
<dbReference type="InParanoid" id="C5KI56"/>
<evidence type="ECO:0000256" key="4">
    <source>
        <dbReference type="SAM" id="MobiDB-lite"/>
    </source>
</evidence>
<feature type="region of interest" description="Disordered" evidence="4">
    <location>
        <begin position="363"/>
        <end position="397"/>
    </location>
</feature>
<organism evidence="7">
    <name type="scientific">Perkinsus marinus (strain ATCC 50983 / TXsc)</name>
    <dbReference type="NCBI Taxonomy" id="423536"/>
    <lineage>
        <taxon>Eukaryota</taxon>
        <taxon>Sar</taxon>
        <taxon>Alveolata</taxon>
        <taxon>Perkinsozoa</taxon>
        <taxon>Perkinsea</taxon>
        <taxon>Perkinsida</taxon>
        <taxon>Perkinsidae</taxon>
        <taxon>Perkinsus</taxon>
    </lineage>
</organism>
<evidence type="ECO:0000256" key="3">
    <source>
        <dbReference type="ARBA" id="ARBA00022833"/>
    </source>
</evidence>
<reference evidence="6 7" key="1">
    <citation type="submission" date="2008-07" db="EMBL/GenBank/DDBJ databases">
        <authorList>
            <person name="El-Sayed N."/>
            <person name="Caler E."/>
            <person name="Inman J."/>
            <person name="Amedeo P."/>
            <person name="Hass B."/>
            <person name="Wortman J."/>
        </authorList>
    </citation>
    <scope>NUCLEOTIDE SEQUENCE [LARGE SCALE GENOMIC DNA]</scope>
    <source>
        <strain evidence="7">ATCC 50983 / TXsc</strain>
    </source>
</reference>
<proteinExistence type="predicted"/>
<dbReference type="InterPro" id="IPR001965">
    <property type="entry name" value="Znf_PHD"/>
</dbReference>
<feature type="domain" description="Zinc finger PHD-type" evidence="5">
    <location>
        <begin position="122"/>
        <end position="196"/>
    </location>
</feature>
<gene>
    <name evidence="6" type="ORF">Pmar_PMAR003732</name>
</gene>